<dbReference type="GO" id="GO:0006121">
    <property type="term" value="P:mitochondrial electron transport, succinate to ubiquinone"/>
    <property type="evidence" value="ECO:0007669"/>
    <property type="project" value="TreeGrafter"/>
</dbReference>
<name>A0A9Q3CWV3_9BASI</name>
<evidence type="ECO:0000256" key="4">
    <source>
        <dbReference type="ARBA" id="ARBA00022692"/>
    </source>
</evidence>
<evidence type="ECO:0000256" key="11">
    <source>
        <dbReference type="PIRSR" id="PIRSR607992-2"/>
    </source>
</evidence>
<dbReference type="InterPro" id="IPR034804">
    <property type="entry name" value="SQR/QFR_C/D"/>
</dbReference>
<keyword evidence="9 12" id="KW-0472">Membrane</keyword>
<comment type="caution">
    <text evidence="13">The sequence shown here is derived from an EMBL/GenBank/DDBJ whole genome shotgun (WGS) entry which is preliminary data.</text>
</comment>
<evidence type="ECO:0000256" key="1">
    <source>
        <dbReference type="ARBA" id="ARBA00004448"/>
    </source>
</evidence>
<evidence type="ECO:0000256" key="5">
    <source>
        <dbReference type="ARBA" id="ARBA00022792"/>
    </source>
</evidence>
<evidence type="ECO:0000256" key="12">
    <source>
        <dbReference type="RuleBase" id="RU364031"/>
    </source>
</evidence>
<evidence type="ECO:0000256" key="10">
    <source>
        <dbReference type="PIRSR" id="PIRSR607992-1"/>
    </source>
</evidence>
<accession>A0A9Q3CWV3</accession>
<dbReference type="InterPro" id="IPR007992">
    <property type="entry name" value="CybS"/>
</dbReference>
<keyword evidence="8 12" id="KW-0496">Mitochondrion</keyword>
<feature type="binding site" description="axial binding residue" evidence="11">
    <location>
        <position position="116"/>
    </location>
    <ligand>
        <name>heme b</name>
        <dbReference type="ChEBI" id="CHEBI:60344"/>
        <note>ligand shared with SDHC</note>
    </ligand>
    <ligandPart>
        <name>Fe</name>
        <dbReference type="ChEBI" id="CHEBI:18248"/>
    </ligandPart>
</feature>
<dbReference type="GO" id="GO:0046872">
    <property type="term" value="F:metal ion binding"/>
    <property type="evidence" value="ECO:0007669"/>
    <property type="project" value="UniProtKB-KW"/>
</dbReference>
<keyword evidence="4" id="KW-0812">Transmembrane</keyword>
<keyword evidence="11" id="KW-0479">Metal-binding</keyword>
<dbReference type="GO" id="GO:0005743">
    <property type="term" value="C:mitochondrial inner membrane"/>
    <property type="evidence" value="ECO:0007669"/>
    <property type="project" value="UniProtKB-SubCell"/>
</dbReference>
<evidence type="ECO:0000256" key="2">
    <source>
        <dbReference type="ARBA" id="ARBA00007294"/>
    </source>
</evidence>
<dbReference type="OrthoDB" id="18577at2759"/>
<dbReference type="GO" id="GO:0048039">
    <property type="term" value="F:ubiquinone binding"/>
    <property type="evidence" value="ECO:0007669"/>
    <property type="project" value="TreeGrafter"/>
</dbReference>
<evidence type="ECO:0000256" key="3">
    <source>
        <dbReference type="ARBA" id="ARBA00022448"/>
    </source>
</evidence>
<keyword evidence="14" id="KW-1185">Reference proteome</keyword>
<protein>
    <recommendedName>
        <fullName evidence="12">Succinate dehydrogenase [ubiquinone] cytochrome b small subunit</fullName>
    </recommendedName>
</protein>
<evidence type="ECO:0000256" key="6">
    <source>
        <dbReference type="ARBA" id="ARBA00022946"/>
    </source>
</evidence>
<dbReference type="Gene3D" id="1.20.1300.10">
    <property type="entry name" value="Fumarate reductase/succinate dehydrogenase, transmembrane subunit"/>
    <property type="match status" value="1"/>
</dbReference>
<dbReference type="Proteomes" id="UP000765509">
    <property type="component" value="Unassembled WGS sequence"/>
</dbReference>
<dbReference type="Pfam" id="PF05328">
    <property type="entry name" value="CybS"/>
    <property type="match status" value="1"/>
</dbReference>
<gene>
    <name evidence="13" type="ORF">O181_030250</name>
</gene>
<keyword evidence="5 12" id="KW-0999">Mitochondrion inner membrane</keyword>
<dbReference type="GO" id="GO:0006099">
    <property type="term" value="P:tricarboxylic acid cycle"/>
    <property type="evidence" value="ECO:0007669"/>
    <property type="project" value="TreeGrafter"/>
</dbReference>
<dbReference type="AlphaFoldDB" id="A0A9Q3CWV3"/>
<dbReference type="CDD" id="cd03496">
    <property type="entry name" value="SQR_TypeC_CybS"/>
    <property type="match status" value="1"/>
</dbReference>
<evidence type="ECO:0000313" key="14">
    <source>
        <dbReference type="Proteomes" id="UP000765509"/>
    </source>
</evidence>
<keyword evidence="3" id="KW-0813">Transport</keyword>
<keyword evidence="7" id="KW-1133">Transmembrane helix</keyword>
<dbReference type="EMBL" id="AVOT02010628">
    <property type="protein sequence ID" value="MBW0490535.1"/>
    <property type="molecule type" value="Genomic_DNA"/>
</dbReference>
<keyword evidence="6 12" id="KW-0809">Transit peptide</keyword>
<dbReference type="PANTHER" id="PTHR13337:SF2">
    <property type="entry name" value="SUCCINATE DEHYDROGENASE [UBIQUINONE] CYTOCHROME B SMALL SUBUNIT, MITOCHONDRIAL"/>
    <property type="match status" value="1"/>
</dbReference>
<evidence type="ECO:0000256" key="7">
    <source>
        <dbReference type="ARBA" id="ARBA00022989"/>
    </source>
</evidence>
<proteinExistence type="inferred from homology"/>
<keyword evidence="11" id="KW-0408">Iron</keyword>
<evidence type="ECO:0000256" key="8">
    <source>
        <dbReference type="ARBA" id="ARBA00023128"/>
    </source>
</evidence>
<reference evidence="13" key="1">
    <citation type="submission" date="2021-03" db="EMBL/GenBank/DDBJ databases">
        <title>Draft genome sequence of rust myrtle Austropuccinia psidii MF-1, a brazilian biotype.</title>
        <authorList>
            <person name="Quecine M.C."/>
            <person name="Pachon D.M.R."/>
            <person name="Bonatelli M.L."/>
            <person name="Correr F.H."/>
            <person name="Franceschini L.M."/>
            <person name="Leite T.F."/>
            <person name="Margarido G.R.A."/>
            <person name="Almeida C.A."/>
            <person name="Ferrarezi J.A."/>
            <person name="Labate C.A."/>
        </authorList>
    </citation>
    <scope>NUCLEOTIDE SEQUENCE</scope>
    <source>
        <strain evidence="13">MF-1</strain>
    </source>
</reference>
<dbReference type="PANTHER" id="PTHR13337">
    <property type="entry name" value="SUCCINATE DEHYDROGENASE"/>
    <property type="match status" value="1"/>
</dbReference>
<evidence type="ECO:0000313" key="13">
    <source>
        <dbReference type="EMBL" id="MBW0490535.1"/>
    </source>
</evidence>
<organism evidence="13 14">
    <name type="scientific">Austropuccinia psidii MF-1</name>
    <dbReference type="NCBI Taxonomy" id="1389203"/>
    <lineage>
        <taxon>Eukaryota</taxon>
        <taxon>Fungi</taxon>
        <taxon>Dikarya</taxon>
        <taxon>Basidiomycota</taxon>
        <taxon>Pucciniomycotina</taxon>
        <taxon>Pucciniomycetes</taxon>
        <taxon>Pucciniales</taxon>
        <taxon>Sphaerophragmiaceae</taxon>
        <taxon>Austropuccinia</taxon>
    </lineage>
</organism>
<comment type="similarity">
    <text evidence="2 12">Belongs to the CybS family.</text>
</comment>
<sequence>MSARLLPSVTPLKNLKTLTQTRLLRCSQKATFKTAPTSSGFASPVLKAGQTVDGSYVKGTINDPTTFPPPNKAHGSIHWTFERSVAASLIPLTTAALVSSQNPILDGVLGVVLVAHSHMGFDQIVIDYLPKRKFAIINPIAKWSLRALTCGVLVGVYQFNTHDIGMSLIMNILAAQY</sequence>
<feature type="binding site" evidence="10">
    <location>
        <position position="128"/>
    </location>
    <ligand>
        <name>a ubiquinone</name>
        <dbReference type="ChEBI" id="CHEBI:16389"/>
        <note>ligand shared with IP/SDHB</note>
    </ligand>
</feature>
<evidence type="ECO:0000256" key="9">
    <source>
        <dbReference type="ARBA" id="ARBA00023136"/>
    </source>
</evidence>
<comment type="subcellular location">
    <subcellularLocation>
        <location evidence="1 12">Mitochondrion inner membrane</location>
        <topology evidence="1 12">Multi-pass membrane protein</topology>
    </subcellularLocation>
</comment>
<dbReference type="GO" id="GO:0020037">
    <property type="term" value="F:heme binding"/>
    <property type="evidence" value="ECO:0007669"/>
    <property type="project" value="TreeGrafter"/>
</dbReference>